<name>A0A1B7MP94_9AGAM</name>
<proteinExistence type="predicted"/>
<dbReference type="Proteomes" id="UP000092154">
    <property type="component" value="Unassembled WGS sequence"/>
</dbReference>
<evidence type="ECO:0000313" key="2">
    <source>
        <dbReference type="Proteomes" id="UP000092154"/>
    </source>
</evidence>
<reference evidence="1 2" key="1">
    <citation type="submission" date="2016-06" db="EMBL/GenBank/DDBJ databases">
        <title>Comparative genomics of the ectomycorrhizal sister species Rhizopogon vinicolor and Rhizopogon vesiculosus (Basidiomycota: Boletales) reveals a divergence of the mating type B locus.</title>
        <authorList>
            <consortium name="DOE Joint Genome Institute"/>
            <person name="Mujic A.B."/>
            <person name="Kuo A."/>
            <person name="Tritt A."/>
            <person name="Lipzen A."/>
            <person name="Chen C."/>
            <person name="Johnson J."/>
            <person name="Sharma A."/>
            <person name="Barry K."/>
            <person name="Grigoriev I.V."/>
            <person name="Spatafora J.W."/>
        </authorList>
    </citation>
    <scope>NUCLEOTIDE SEQUENCE [LARGE SCALE GENOMIC DNA]</scope>
    <source>
        <strain evidence="1 2">AM-OR11-026</strain>
    </source>
</reference>
<dbReference type="EMBL" id="KV448614">
    <property type="protein sequence ID" value="OAX34419.1"/>
    <property type="molecule type" value="Genomic_DNA"/>
</dbReference>
<gene>
    <name evidence="1" type="ORF">K503DRAFT_444376</name>
</gene>
<dbReference type="AlphaFoldDB" id="A0A1B7MP94"/>
<accession>A0A1B7MP94</accession>
<protein>
    <submittedName>
        <fullName evidence="1">Uncharacterized protein</fullName>
    </submittedName>
</protein>
<keyword evidence="2" id="KW-1185">Reference proteome</keyword>
<organism evidence="1 2">
    <name type="scientific">Rhizopogon vinicolor AM-OR11-026</name>
    <dbReference type="NCBI Taxonomy" id="1314800"/>
    <lineage>
        <taxon>Eukaryota</taxon>
        <taxon>Fungi</taxon>
        <taxon>Dikarya</taxon>
        <taxon>Basidiomycota</taxon>
        <taxon>Agaricomycotina</taxon>
        <taxon>Agaricomycetes</taxon>
        <taxon>Agaricomycetidae</taxon>
        <taxon>Boletales</taxon>
        <taxon>Suillineae</taxon>
        <taxon>Rhizopogonaceae</taxon>
        <taxon>Rhizopogon</taxon>
    </lineage>
</organism>
<dbReference type="InParanoid" id="A0A1B7MP94"/>
<evidence type="ECO:0000313" key="1">
    <source>
        <dbReference type="EMBL" id="OAX34419.1"/>
    </source>
</evidence>
<sequence length="67" mass="7948">MGSSKDVRLHAWYERGGLAEVYREAMIAWNELACTRKAHWKNTIEHWIGRLMRRKHDRVGERSPATQ</sequence>